<dbReference type="Proteomes" id="UP000267606">
    <property type="component" value="Unassembled WGS sequence"/>
</dbReference>
<keyword evidence="4" id="KW-1185">Reference proteome</keyword>
<evidence type="ECO:0000256" key="2">
    <source>
        <dbReference type="SAM" id="SignalP"/>
    </source>
</evidence>
<evidence type="ECO:0000256" key="1">
    <source>
        <dbReference type="SAM" id="Phobius"/>
    </source>
</evidence>
<evidence type="ECO:0000313" key="5">
    <source>
        <dbReference type="WBParaSite" id="OFLC_0000951201-mRNA-1"/>
    </source>
</evidence>
<reference evidence="5" key="1">
    <citation type="submission" date="2016-06" db="UniProtKB">
        <authorList>
            <consortium name="WormBaseParasite"/>
        </authorList>
    </citation>
    <scope>IDENTIFICATION</scope>
</reference>
<evidence type="ECO:0000313" key="4">
    <source>
        <dbReference type="Proteomes" id="UP000267606"/>
    </source>
</evidence>
<organism evidence="5">
    <name type="scientific">Onchocerca flexuosa</name>
    <dbReference type="NCBI Taxonomy" id="387005"/>
    <lineage>
        <taxon>Eukaryota</taxon>
        <taxon>Metazoa</taxon>
        <taxon>Ecdysozoa</taxon>
        <taxon>Nematoda</taxon>
        <taxon>Chromadorea</taxon>
        <taxon>Rhabditida</taxon>
        <taxon>Spirurina</taxon>
        <taxon>Spiruromorpha</taxon>
        <taxon>Filarioidea</taxon>
        <taxon>Onchocercidae</taxon>
        <taxon>Onchocerca</taxon>
    </lineage>
</organism>
<protein>
    <submittedName>
        <fullName evidence="5">Transmembrane protein</fullName>
    </submittedName>
</protein>
<keyword evidence="2" id="KW-0732">Signal</keyword>
<gene>
    <name evidence="3" type="ORF">OFLC_LOCUS9512</name>
</gene>
<name>A0A183HPV1_9BILA</name>
<accession>A0A183HPV1</accession>
<keyword evidence="1" id="KW-1133">Transmembrane helix</keyword>
<feature type="transmembrane region" description="Helical" evidence="1">
    <location>
        <begin position="107"/>
        <end position="128"/>
    </location>
</feature>
<proteinExistence type="predicted"/>
<keyword evidence="1" id="KW-0472">Membrane</keyword>
<reference evidence="3 4" key="2">
    <citation type="submission" date="2018-11" db="EMBL/GenBank/DDBJ databases">
        <authorList>
            <consortium name="Pathogen Informatics"/>
        </authorList>
    </citation>
    <scope>NUCLEOTIDE SEQUENCE [LARGE SCALE GENOMIC DNA]</scope>
</reference>
<dbReference type="STRING" id="387005.A0A183HPV1"/>
<evidence type="ECO:0000313" key="3">
    <source>
        <dbReference type="EMBL" id="VDO61109.1"/>
    </source>
</evidence>
<dbReference type="WBParaSite" id="OFLC_0000951201-mRNA-1">
    <property type="protein sequence ID" value="OFLC_0000951201-mRNA-1"/>
    <property type="gene ID" value="OFLC_0000951201"/>
</dbReference>
<sequence>MASFLSSLLCISTSSTTTSSTSSAFQPHPSPQIVSAIQISVENITVFILARHSLYLILSIEQSRVDALSSSMTLSMLVLNFKILQGIVTNDKFISWNDSEQIKSKEISSQFLLLFLIAIVSSFEFLHIECGNSDRLMMRFSLLPSSWEVILLAESIVNLVWSTTVHIIFLETFRSLKQISGLFEQKTSSKASQSFHFNIETSSPVIIKFHLPRNHVMCWEVPSLHIRYMNHIIIEMPQFTASLDCHPILTIE</sequence>
<feature type="signal peptide" evidence="2">
    <location>
        <begin position="1"/>
        <end position="20"/>
    </location>
</feature>
<feature type="transmembrane region" description="Helical" evidence="1">
    <location>
        <begin position="149"/>
        <end position="170"/>
    </location>
</feature>
<feature type="chain" id="PRO_5044552598" evidence="2">
    <location>
        <begin position="21"/>
        <end position="252"/>
    </location>
</feature>
<keyword evidence="1" id="KW-0812">Transmembrane</keyword>
<dbReference type="AlphaFoldDB" id="A0A183HPV1"/>
<dbReference type="EMBL" id="UZAJ01011729">
    <property type="protein sequence ID" value="VDO61109.1"/>
    <property type="molecule type" value="Genomic_DNA"/>
</dbReference>